<evidence type="ECO:0000256" key="1">
    <source>
        <dbReference type="SAM" id="MobiDB-lite"/>
    </source>
</evidence>
<dbReference type="AlphaFoldDB" id="A0A7S1VQK7"/>
<gene>
    <name evidence="2" type="ORF">GOCE00092_LOCUS25289</name>
</gene>
<reference evidence="2" key="1">
    <citation type="submission" date="2021-01" db="EMBL/GenBank/DDBJ databases">
        <authorList>
            <person name="Corre E."/>
            <person name="Pelletier E."/>
            <person name="Niang G."/>
            <person name="Scheremetjew M."/>
            <person name="Finn R."/>
            <person name="Kale V."/>
            <person name="Holt S."/>
            <person name="Cochrane G."/>
            <person name="Meng A."/>
            <person name="Brown T."/>
            <person name="Cohen L."/>
        </authorList>
    </citation>
    <scope>NUCLEOTIDE SEQUENCE</scope>
    <source>
        <strain evidence="2">CCMP 410</strain>
    </source>
</reference>
<proteinExistence type="predicted"/>
<feature type="compositionally biased region" description="Basic and acidic residues" evidence="1">
    <location>
        <begin position="507"/>
        <end position="516"/>
    </location>
</feature>
<organism evidence="2">
    <name type="scientific">Grammatophora oceanica</name>
    <dbReference type="NCBI Taxonomy" id="210454"/>
    <lineage>
        <taxon>Eukaryota</taxon>
        <taxon>Sar</taxon>
        <taxon>Stramenopiles</taxon>
        <taxon>Ochrophyta</taxon>
        <taxon>Bacillariophyta</taxon>
        <taxon>Fragilariophyceae</taxon>
        <taxon>Fragilariophycidae</taxon>
        <taxon>Rhabdonematales</taxon>
        <taxon>Grammatophoraceae</taxon>
        <taxon>Grammatophora</taxon>
    </lineage>
</organism>
<protein>
    <submittedName>
        <fullName evidence="2">Uncharacterized protein</fullName>
    </submittedName>
</protein>
<evidence type="ECO:0000313" key="2">
    <source>
        <dbReference type="EMBL" id="CAD9307956.1"/>
    </source>
</evidence>
<feature type="region of interest" description="Disordered" evidence="1">
    <location>
        <begin position="473"/>
        <end position="516"/>
    </location>
</feature>
<name>A0A7S1VQK7_9STRA</name>
<dbReference type="EMBL" id="HBGK01048178">
    <property type="protein sequence ID" value="CAD9307956.1"/>
    <property type="molecule type" value="Transcribed_RNA"/>
</dbReference>
<sequence>MTEDEDVGRHSKSVKLYKASREYEMYKTGGLAAGAGAGAAKYSSRVANPHAAASVASTGSASRDSLFAFGDEESGDGLGSAGDYKYANAAGNMSGRGAKAGAVAGIVAAGTMAMAGRRSADEGNVNASSASRDLEYGSAGLSSDAQRTKSKRSILSKVKSRLGKDIIISESSNSRSVPLMNADEKNVANGLAGSRVSNGTYQPQEAMKSSSHSAGNRNGAAAAALGVAAAVGAGVVGAGVAKATTSKKVATSSRSAFTSSGAIHGTDVVVVGGNGYWEIVETSDGTFKKIYSSFMNSADDSMQAGRQVHTENVTTVDGSVRTVESIYIHSLDYNVVAYDRDGYWMIIKTEVGNHRRVYCRYGTSEPLEFADDGGKGYWEWVKSKDGKTKKVFRNGTDFVDVGDGFKEKVLSPEGRVKTVCRKYVNESYERSTVMSDTKDGLTKEGEANKSVPLGVTGAALAGAAGIGASGVVSAVSGEKSKSGPPRSAVVVDTPCRPCRGRGRTRNVVKDEQVSLA</sequence>
<accession>A0A7S1VQK7</accession>